<organism evidence="3 4">
    <name type="scientific">Acanthaster planci</name>
    <name type="common">Crown-of-thorns starfish</name>
    <dbReference type="NCBI Taxonomy" id="133434"/>
    <lineage>
        <taxon>Eukaryota</taxon>
        <taxon>Metazoa</taxon>
        <taxon>Echinodermata</taxon>
        <taxon>Eleutherozoa</taxon>
        <taxon>Asterozoa</taxon>
        <taxon>Asteroidea</taxon>
        <taxon>Valvatacea</taxon>
        <taxon>Valvatida</taxon>
        <taxon>Acanthasteridae</taxon>
        <taxon>Acanthaster</taxon>
    </lineage>
</organism>
<reference evidence="4" key="1">
    <citation type="submission" date="2025-08" db="UniProtKB">
        <authorList>
            <consortium name="RefSeq"/>
        </authorList>
    </citation>
    <scope>IDENTIFICATION</scope>
</reference>
<dbReference type="PROSITE" id="PS51257">
    <property type="entry name" value="PROKAR_LIPOPROTEIN"/>
    <property type="match status" value="1"/>
</dbReference>
<feature type="chain" id="PRO_5034129402" evidence="2">
    <location>
        <begin position="26"/>
        <end position="890"/>
    </location>
</feature>
<feature type="signal peptide" evidence="2">
    <location>
        <begin position="1"/>
        <end position="25"/>
    </location>
</feature>
<evidence type="ECO:0000313" key="3">
    <source>
        <dbReference type="Proteomes" id="UP000694845"/>
    </source>
</evidence>
<dbReference type="Proteomes" id="UP000694845">
    <property type="component" value="Unplaced"/>
</dbReference>
<feature type="compositionally biased region" description="Acidic residues" evidence="1">
    <location>
        <begin position="872"/>
        <end position="890"/>
    </location>
</feature>
<gene>
    <name evidence="4" type="primary">LOC110974585</name>
</gene>
<protein>
    <submittedName>
        <fullName evidence="4">Uncharacterized protein LOC110974585</fullName>
    </submittedName>
</protein>
<keyword evidence="2" id="KW-0732">Signal</keyword>
<feature type="region of interest" description="Disordered" evidence="1">
    <location>
        <begin position="287"/>
        <end position="331"/>
    </location>
</feature>
<name>A0A8B7XPV3_ACAPL</name>
<evidence type="ECO:0000313" key="4">
    <source>
        <dbReference type="RefSeq" id="XP_022082025.1"/>
    </source>
</evidence>
<accession>A0A8B7XPV3</accession>
<feature type="region of interest" description="Disordered" evidence="1">
    <location>
        <begin position="350"/>
        <end position="371"/>
    </location>
</feature>
<dbReference type="OMA" id="MMGNEND"/>
<dbReference type="OrthoDB" id="10452193at2759"/>
<dbReference type="KEGG" id="aplc:110974585"/>
<sequence>MASSLKLVWVAVLLAAMVTSCMVRAAPTGAQEQDVEKFEEAVVEAEKGGNLGEVEEAVEDALAEDEKIDKEEITLARDDPDATLREDEQEKEEIVEDAMDEVINEGKEDVIEDLTKNIIDDDDSLDPDDVIVTGSSSQPDASDYLWEPSYDNSEIELYPWLFHDPPNDPSQWSSNFEIFDEEYLPYYESSYQPMNEAEDNRLDNHLSLNILQGGFNGVPGEELNNKVEQTMDEFLCMLGLCDDIRVYPEDEEWEEPNEIRFTEEGMMGNRMEEESDEKDIYPVDAQSEDQKAATNSSAEAEVEDTLTSRVKRDGQSSPEGGRHRSKRDLSWDELEQDGDLLSKINSLDRLHKEQEEEAEEEKAQGDPSLTAADRFEDLLQYFKDEAAKAENDGEEEQFYLGVPEPVLNEIVRDTTRGEIQNVIEEEALEEAEDLAGIEDGIEEAGEFVEDDEDLEDGDAWGAYLVPGSPYIKDTLKYDGYKRDDEKEALKVYIESLQNLEGYRKRAEQRDDDSRSAANLLRQLVPRSPPDAVRYPKTGLEPFSREKYFPFFSGPNGMADDKEMTDDINPATLLEKYNELMDLFNAELEEAVLISALRELGKDQQLLDQLAQEEAEQDLQLALDVNNKDILDLVGIGSSRPIKRAPRVIDYKDFTEYPPELHRRSLLAPSSDLNALSQEDLIRLYEEYINEAAEEAKWGDFIDEPRERREGEDSLPGPHGAYYVQGRMLGSLMKPKRDWKLSSKDLPAGPLQEDSVDNPYILLDPSDLGYEEWPGDFEIFFDMRDGTYVVYPYPEPQDASVLSNDALLDALGLSGRNFVNDAAGDVDGETGDEWGDFIDGRAVLQNDLKNIQEDINKLEDLQILTAIAQELQREEEEAEEEEDLLQELLGE</sequence>
<dbReference type="GeneID" id="110974585"/>
<evidence type="ECO:0000256" key="2">
    <source>
        <dbReference type="SAM" id="SignalP"/>
    </source>
</evidence>
<dbReference type="AlphaFoldDB" id="A0A8B7XPV3"/>
<proteinExistence type="predicted"/>
<dbReference type="RefSeq" id="XP_022082025.1">
    <property type="nucleotide sequence ID" value="XM_022226333.1"/>
</dbReference>
<keyword evidence="3" id="KW-1185">Reference proteome</keyword>
<feature type="region of interest" description="Disordered" evidence="1">
    <location>
        <begin position="871"/>
        <end position="890"/>
    </location>
</feature>
<evidence type="ECO:0000256" key="1">
    <source>
        <dbReference type="SAM" id="MobiDB-lite"/>
    </source>
</evidence>